<accession>A0ABP9HZ41</accession>
<feature type="transmembrane region" description="Helical" evidence="2">
    <location>
        <begin position="329"/>
        <end position="350"/>
    </location>
</feature>
<gene>
    <name evidence="3" type="ORF">GCM10023205_60690</name>
</gene>
<keyword evidence="2" id="KW-1133">Transmembrane helix</keyword>
<evidence type="ECO:0008006" key="5">
    <source>
        <dbReference type="Google" id="ProtNLM"/>
    </source>
</evidence>
<comment type="caution">
    <text evidence="3">The sequence shown here is derived from an EMBL/GenBank/DDBJ whole genome shotgun (WGS) entry which is preliminary data.</text>
</comment>
<feature type="compositionally biased region" description="Low complexity" evidence="1">
    <location>
        <begin position="96"/>
        <end position="107"/>
    </location>
</feature>
<feature type="region of interest" description="Disordered" evidence="1">
    <location>
        <begin position="1"/>
        <end position="116"/>
    </location>
</feature>
<feature type="transmembrane region" description="Helical" evidence="2">
    <location>
        <begin position="382"/>
        <end position="404"/>
    </location>
</feature>
<organism evidence="3 4">
    <name type="scientific">Yinghuangia aomiensis</name>
    <dbReference type="NCBI Taxonomy" id="676205"/>
    <lineage>
        <taxon>Bacteria</taxon>
        <taxon>Bacillati</taxon>
        <taxon>Actinomycetota</taxon>
        <taxon>Actinomycetes</taxon>
        <taxon>Kitasatosporales</taxon>
        <taxon>Streptomycetaceae</taxon>
        <taxon>Yinghuangia</taxon>
    </lineage>
</organism>
<evidence type="ECO:0000256" key="1">
    <source>
        <dbReference type="SAM" id="MobiDB-lite"/>
    </source>
</evidence>
<feature type="compositionally biased region" description="Low complexity" evidence="1">
    <location>
        <begin position="62"/>
        <end position="77"/>
    </location>
</feature>
<reference evidence="4" key="1">
    <citation type="journal article" date="2019" name="Int. J. Syst. Evol. Microbiol.">
        <title>The Global Catalogue of Microorganisms (GCM) 10K type strain sequencing project: providing services to taxonomists for standard genome sequencing and annotation.</title>
        <authorList>
            <consortium name="The Broad Institute Genomics Platform"/>
            <consortium name="The Broad Institute Genome Sequencing Center for Infectious Disease"/>
            <person name="Wu L."/>
            <person name="Ma J."/>
        </authorList>
    </citation>
    <scope>NUCLEOTIDE SEQUENCE [LARGE SCALE GENOMIC DNA]</scope>
    <source>
        <strain evidence="4">JCM 17986</strain>
    </source>
</reference>
<keyword evidence="2" id="KW-0812">Transmembrane</keyword>
<feature type="transmembrane region" description="Helical" evidence="2">
    <location>
        <begin position="303"/>
        <end position="322"/>
    </location>
</feature>
<keyword evidence="2" id="KW-0472">Membrane</keyword>
<feature type="compositionally biased region" description="Pro residues" evidence="1">
    <location>
        <begin position="15"/>
        <end position="45"/>
    </location>
</feature>
<evidence type="ECO:0000256" key="2">
    <source>
        <dbReference type="SAM" id="Phobius"/>
    </source>
</evidence>
<feature type="compositionally biased region" description="Pro residues" evidence="1">
    <location>
        <begin position="78"/>
        <end position="95"/>
    </location>
</feature>
<sequence>MHPGPGYQQGEGGIPPGPPGYPHPGGYPPAPPGPQAPPAAYPPAPGAYQPAPGPFDVGRPGNGPATPHAAPAGAVPPASVPPGSPPPGSVPPGSLPPGSTLPGAVPGPAAPGRPPTGRPQYAVVRGVVAFLCLLLTVLLTIPAITAAWLKNDVISDDGFTDNATQLIEKRAIRDEIASRITNEIVDRAGIPTAKNQVLASVDKVMDTDEFHRVWREGVRQAHSIVVDSLLGKDTAVTTTDPDRKNGTELTVHVETPLEPLIAELTRQGVRVDRSRLPSDIPVRLADIPHSGQAQDTLKGIDDAGWMIPGLAAALCAVGLLVAVRRLRALALTAMGVVVASGVLLVAANLARSPVVDEAATKELGTDATGAVYDVFTETLVGYSWIVLIGGVVALAGAGIAGAVLRTRRRTA</sequence>
<dbReference type="EMBL" id="BAABHS010000026">
    <property type="protein sequence ID" value="GAA4982930.1"/>
    <property type="molecule type" value="Genomic_DNA"/>
</dbReference>
<keyword evidence="4" id="KW-1185">Reference proteome</keyword>
<protein>
    <recommendedName>
        <fullName evidence="5">Integral membrane protein</fullName>
    </recommendedName>
</protein>
<feature type="transmembrane region" description="Helical" evidence="2">
    <location>
        <begin position="127"/>
        <end position="149"/>
    </location>
</feature>
<dbReference type="Proteomes" id="UP001500466">
    <property type="component" value="Unassembled WGS sequence"/>
</dbReference>
<dbReference type="RefSeq" id="WP_345678932.1">
    <property type="nucleotide sequence ID" value="NZ_BAABHS010000026.1"/>
</dbReference>
<name>A0ABP9HZ41_9ACTN</name>
<proteinExistence type="predicted"/>
<evidence type="ECO:0000313" key="4">
    <source>
        <dbReference type="Proteomes" id="UP001500466"/>
    </source>
</evidence>
<evidence type="ECO:0000313" key="3">
    <source>
        <dbReference type="EMBL" id="GAA4982930.1"/>
    </source>
</evidence>